<comment type="caution">
    <text evidence="1">The sequence shown here is derived from an EMBL/GenBank/DDBJ whole genome shotgun (WGS) entry which is preliminary data.</text>
</comment>
<evidence type="ECO:0000313" key="1">
    <source>
        <dbReference type="EMBL" id="KKN60882.1"/>
    </source>
</evidence>
<protein>
    <submittedName>
        <fullName evidence="1">Uncharacterized protein</fullName>
    </submittedName>
</protein>
<dbReference type="EMBL" id="LAZR01000679">
    <property type="protein sequence ID" value="KKN60882.1"/>
    <property type="molecule type" value="Genomic_DNA"/>
</dbReference>
<proteinExistence type="predicted"/>
<gene>
    <name evidence="1" type="ORF">LCGC14_0527530</name>
</gene>
<name>A0A0F9SF23_9ZZZZ</name>
<accession>A0A0F9SF23</accession>
<reference evidence="1" key="1">
    <citation type="journal article" date="2015" name="Nature">
        <title>Complex archaea that bridge the gap between prokaryotes and eukaryotes.</title>
        <authorList>
            <person name="Spang A."/>
            <person name="Saw J.H."/>
            <person name="Jorgensen S.L."/>
            <person name="Zaremba-Niedzwiedzka K."/>
            <person name="Martijn J."/>
            <person name="Lind A.E."/>
            <person name="van Eijk R."/>
            <person name="Schleper C."/>
            <person name="Guy L."/>
            <person name="Ettema T.J."/>
        </authorList>
    </citation>
    <scope>NUCLEOTIDE SEQUENCE</scope>
</reference>
<dbReference type="AlphaFoldDB" id="A0A0F9SF23"/>
<sequence>MNLDIVLIEWIDSKGLTNWEDLEGLEPMPPCICHTVGFLLDDNEEYKTILMTSSETQILGRMTIPSVAIKSIKKLGQSLLDEVKK</sequence>
<organism evidence="1">
    <name type="scientific">marine sediment metagenome</name>
    <dbReference type="NCBI Taxonomy" id="412755"/>
    <lineage>
        <taxon>unclassified sequences</taxon>
        <taxon>metagenomes</taxon>
        <taxon>ecological metagenomes</taxon>
    </lineage>
</organism>